<keyword evidence="1" id="KW-0732">Signal</keyword>
<dbReference type="AlphaFoldDB" id="I5BY40"/>
<evidence type="ECO:0000259" key="2">
    <source>
        <dbReference type="Pfam" id="PF20142"/>
    </source>
</evidence>
<evidence type="ECO:0000313" key="3">
    <source>
        <dbReference type="EMBL" id="EIM74492.1"/>
    </source>
</evidence>
<dbReference type="STRING" id="1189621.A3SI_15890"/>
<feature type="signal peptide" evidence="1">
    <location>
        <begin position="1"/>
        <end position="22"/>
    </location>
</feature>
<protein>
    <submittedName>
        <fullName evidence="3">ErfK/YbiS/YcfS/YnhG family protein</fullName>
    </submittedName>
</protein>
<dbReference type="Proteomes" id="UP000005551">
    <property type="component" value="Unassembled WGS sequence"/>
</dbReference>
<evidence type="ECO:0000256" key="1">
    <source>
        <dbReference type="SAM" id="SignalP"/>
    </source>
</evidence>
<evidence type="ECO:0000313" key="4">
    <source>
        <dbReference type="Proteomes" id="UP000005551"/>
    </source>
</evidence>
<reference evidence="3 4" key="1">
    <citation type="submission" date="2012-05" db="EMBL/GenBank/DDBJ databases">
        <title>Genome sequence of Nitritalea halalkaliphila LW7.</title>
        <authorList>
            <person name="Jangir P.K."/>
            <person name="Singh A."/>
            <person name="Shivaji S."/>
            <person name="Sharma R."/>
        </authorList>
    </citation>
    <scope>NUCLEOTIDE SEQUENCE [LARGE SCALE GENOMIC DNA]</scope>
    <source>
        <strain evidence="3 4">LW7</strain>
    </source>
</reference>
<name>I5BY40_9BACT</name>
<feature type="chain" id="PRO_5003700305" evidence="1">
    <location>
        <begin position="23"/>
        <end position="276"/>
    </location>
</feature>
<gene>
    <name evidence="3" type="ORF">A3SI_15890</name>
</gene>
<dbReference type="Pfam" id="PF20142">
    <property type="entry name" value="Scaffold"/>
    <property type="match status" value="1"/>
</dbReference>
<comment type="caution">
    <text evidence="3">The sequence shown here is derived from an EMBL/GenBank/DDBJ whole genome shotgun (WGS) entry which is preliminary data.</text>
</comment>
<dbReference type="InterPro" id="IPR045380">
    <property type="entry name" value="LD_TPept_scaffold_dom"/>
</dbReference>
<proteinExistence type="predicted"/>
<accession>I5BY40</accession>
<dbReference type="EMBL" id="AJYA01000042">
    <property type="protein sequence ID" value="EIM74492.1"/>
    <property type="molecule type" value="Genomic_DNA"/>
</dbReference>
<feature type="domain" description="L,D-transpeptidase scaffold" evidence="2">
    <location>
        <begin position="58"/>
        <end position="201"/>
    </location>
</feature>
<organism evidence="3 4">
    <name type="scientific">Nitritalea halalkaliphila LW7</name>
    <dbReference type="NCBI Taxonomy" id="1189621"/>
    <lineage>
        <taxon>Bacteria</taxon>
        <taxon>Pseudomonadati</taxon>
        <taxon>Bacteroidota</taxon>
        <taxon>Cytophagia</taxon>
        <taxon>Cytophagales</taxon>
        <taxon>Cyclobacteriaceae</taxon>
        <taxon>Nitritalea</taxon>
    </lineage>
</organism>
<keyword evidence="4" id="KW-1185">Reference proteome</keyword>
<sequence length="276" mass="31577">MYVLTSFLLLGLSLLHTPKLLAQNTEEALAFELAQLLDLGSDSNFFGPDRARLYSIGQVKQLYADRQFQALWTDSTGMSCLGYELAYELRQLRFDGLMPEDYHGELIREWQRQYRREAPSTTAIAYIELLLTDALMGAMTHLYYGKVDPESLRADYDIRRKSRQIEVLEKVVQIEETKEIRNTLEALSPGFSTYPRMRRQMKQLDQLRYGADTLSWNRLQVSRAYAQMKRMLSCLKCGSACYSMEIYPNQSTAPAKRPAAPMTACYSVECCACSSG</sequence>